<name>A0A1H4DZE8_9BACT</name>
<dbReference type="OrthoDB" id="628703at2"/>
<dbReference type="AlphaFoldDB" id="A0A1H4DZE8"/>
<keyword evidence="6" id="KW-1185">Reference proteome</keyword>
<dbReference type="PANTHER" id="PTHR30146">
    <property type="entry name" value="LACI-RELATED TRANSCRIPTIONAL REPRESSOR"/>
    <property type="match status" value="1"/>
</dbReference>
<dbReference type="InterPro" id="IPR025997">
    <property type="entry name" value="SBP_2_dom"/>
</dbReference>
<dbReference type="PROSITE" id="PS50932">
    <property type="entry name" value="HTH_LACI_2"/>
    <property type="match status" value="1"/>
</dbReference>
<dbReference type="InterPro" id="IPR028082">
    <property type="entry name" value="Peripla_BP_I"/>
</dbReference>
<evidence type="ECO:0000259" key="4">
    <source>
        <dbReference type="PROSITE" id="PS50932"/>
    </source>
</evidence>
<dbReference type="Gene3D" id="3.40.50.2300">
    <property type="match status" value="2"/>
</dbReference>
<evidence type="ECO:0000256" key="1">
    <source>
        <dbReference type="ARBA" id="ARBA00023015"/>
    </source>
</evidence>
<dbReference type="SUPFAM" id="SSF47413">
    <property type="entry name" value="lambda repressor-like DNA-binding domains"/>
    <property type="match status" value="1"/>
</dbReference>
<dbReference type="EMBL" id="FNRL01000015">
    <property type="protein sequence ID" value="SEA77947.1"/>
    <property type="molecule type" value="Genomic_DNA"/>
</dbReference>
<dbReference type="PROSITE" id="PS00356">
    <property type="entry name" value="HTH_LACI_1"/>
    <property type="match status" value="1"/>
</dbReference>
<evidence type="ECO:0000256" key="2">
    <source>
        <dbReference type="ARBA" id="ARBA00023125"/>
    </source>
</evidence>
<dbReference type="GO" id="GO:0000976">
    <property type="term" value="F:transcription cis-regulatory region binding"/>
    <property type="evidence" value="ECO:0007669"/>
    <property type="project" value="TreeGrafter"/>
</dbReference>
<dbReference type="InterPro" id="IPR010982">
    <property type="entry name" value="Lambda_DNA-bd_dom_sf"/>
</dbReference>
<organism evidence="5 6">
    <name type="scientific">Chitinophaga terrae</name>
    <name type="common">ex Kim and Jung 2007</name>
    <dbReference type="NCBI Taxonomy" id="408074"/>
    <lineage>
        <taxon>Bacteria</taxon>
        <taxon>Pseudomonadati</taxon>
        <taxon>Bacteroidota</taxon>
        <taxon>Chitinophagia</taxon>
        <taxon>Chitinophagales</taxon>
        <taxon>Chitinophagaceae</taxon>
        <taxon>Chitinophaga</taxon>
    </lineage>
</organism>
<dbReference type="PANTHER" id="PTHR30146:SF144">
    <property type="entry name" value="LACI-FAMILY TRANSCRIPTION REGULATOR"/>
    <property type="match status" value="1"/>
</dbReference>
<accession>A0A1H4DZE8</accession>
<reference evidence="6" key="1">
    <citation type="submission" date="2016-10" db="EMBL/GenBank/DDBJ databases">
        <authorList>
            <person name="Varghese N."/>
            <person name="Submissions S."/>
        </authorList>
    </citation>
    <scope>NUCLEOTIDE SEQUENCE [LARGE SCALE GENOMIC DNA]</scope>
    <source>
        <strain evidence="6">DSM 23920</strain>
    </source>
</reference>
<dbReference type="STRING" id="408074.SAMN05660909_03414"/>
<dbReference type="Pfam" id="PF00356">
    <property type="entry name" value="LacI"/>
    <property type="match status" value="1"/>
</dbReference>
<feature type="domain" description="HTH lacI-type" evidence="4">
    <location>
        <begin position="10"/>
        <end position="64"/>
    </location>
</feature>
<dbReference type="RefSeq" id="WP_089763144.1">
    <property type="nucleotide sequence ID" value="NZ_BKAT01000026.1"/>
</dbReference>
<gene>
    <name evidence="5" type="ORF">SAMN05660909_03414</name>
</gene>
<protein>
    <submittedName>
        <fullName evidence="5">Transcriptional regulator, LacI family</fullName>
    </submittedName>
</protein>
<keyword evidence="2" id="KW-0238">DNA-binding</keyword>
<dbReference type="InterPro" id="IPR000843">
    <property type="entry name" value="HTH_LacI"/>
</dbReference>
<keyword evidence="1" id="KW-0805">Transcription regulation</keyword>
<dbReference type="GO" id="GO:0003700">
    <property type="term" value="F:DNA-binding transcription factor activity"/>
    <property type="evidence" value="ECO:0007669"/>
    <property type="project" value="TreeGrafter"/>
</dbReference>
<evidence type="ECO:0000313" key="5">
    <source>
        <dbReference type="EMBL" id="SEA77947.1"/>
    </source>
</evidence>
<proteinExistence type="predicted"/>
<evidence type="ECO:0000256" key="3">
    <source>
        <dbReference type="ARBA" id="ARBA00023163"/>
    </source>
</evidence>
<dbReference type="CDD" id="cd01392">
    <property type="entry name" value="HTH_LacI"/>
    <property type="match status" value="1"/>
</dbReference>
<dbReference type="Pfam" id="PF13407">
    <property type="entry name" value="Peripla_BP_4"/>
    <property type="match status" value="1"/>
</dbReference>
<dbReference type="Proteomes" id="UP000199656">
    <property type="component" value="Unassembled WGS sequence"/>
</dbReference>
<evidence type="ECO:0000313" key="6">
    <source>
        <dbReference type="Proteomes" id="UP000199656"/>
    </source>
</evidence>
<dbReference type="SUPFAM" id="SSF53822">
    <property type="entry name" value="Periplasmic binding protein-like I"/>
    <property type="match status" value="1"/>
</dbReference>
<keyword evidence="3" id="KW-0804">Transcription</keyword>
<dbReference type="Gene3D" id="1.10.260.40">
    <property type="entry name" value="lambda repressor-like DNA-binding domains"/>
    <property type="match status" value="1"/>
</dbReference>
<dbReference type="CDD" id="cd06307">
    <property type="entry name" value="PBP1_sugar_binding"/>
    <property type="match status" value="1"/>
</dbReference>
<sequence length="354" mass="40620">MKKTTATALVGVKEIARRANVSIGTVDRVLNNRSGVAAKTRERVLEIIKELDYQPNMMARRLASRRSWQFAVLIPAASTETGYWNAPLQGIKQAANEIRDFGVTVQVFFFDQNDKTTFTTEANNIIKQGFDGVLFAPMFEEESLKLLKKCHTAQIPYVFINSDMEGQDRLSYIGPDLYQSGYLAAHLINYMVQDQQQILIVNISKEMGHHHHLLKKEDGFRAYFRSNKRPVQLLKTDIRQTDYQSVKSKLTKTLKENKVDVIFVTNSRVATVARFLEEAGHVNIRLMGYDFLAENIEYLEKSVIDFLICQKPQEQGHKGIMALYNSLVLGLPVEEIQHMPIDIITRENYHNYRN</sequence>
<dbReference type="SMART" id="SM00354">
    <property type="entry name" value="HTH_LACI"/>
    <property type="match status" value="1"/>
</dbReference>